<keyword evidence="10" id="KW-0408">Iron</keyword>
<evidence type="ECO:0000256" key="11">
    <source>
        <dbReference type="ARBA" id="ARBA00023136"/>
    </source>
</evidence>
<keyword evidence="13" id="KW-1185">Reference proteome</keyword>
<dbReference type="Pfam" id="PF01786">
    <property type="entry name" value="AOX"/>
    <property type="match status" value="1"/>
</dbReference>
<dbReference type="AlphaFoldDB" id="A0A4V3EJ34"/>
<evidence type="ECO:0000256" key="1">
    <source>
        <dbReference type="ARBA" id="ARBA00001962"/>
    </source>
</evidence>
<dbReference type="InterPro" id="IPR002680">
    <property type="entry name" value="AOX"/>
</dbReference>
<evidence type="ECO:0000256" key="8">
    <source>
        <dbReference type="ARBA" id="ARBA00022989"/>
    </source>
</evidence>
<evidence type="ECO:0000256" key="4">
    <source>
        <dbReference type="ARBA" id="ARBA00022660"/>
    </source>
</evidence>
<keyword evidence="11" id="KW-0472">Membrane</keyword>
<dbReference type="RefSeq" id="WP_166657532.1">
    <property type="nucleotide sequence ID" value="NZ_SOAU01000001.1"/>
</dbReference>
<comment type="subcellular location">
    <subcellularLocation>
        <location evidence="2">Membrane</location>
    </subcellularLocation>
</comment>
<evidence type="ECO:0000256" key="9">
    <source>
        <dbReference type="ARBA" id="ARBA00023002"/>
    </source>
</evidence>
<keyword evidence="6" id="KW-0479">Metal-binding</keyword>
<comment type="cofactor">
    <cofactor evidence="1">
        <name>Fe cation</name>
        <dbReference type="ChEBI" id="CHEBI:24875"/>
    </cofactor>
</comment>
<name>A0A4V3EJ34_9ACTN</name>
<keyword evidence="7" id="KW-0249">Electron transport</keyword>
<evidence type="ECO:0000256" key="6">
    <source>
        <dbReference type="ARBA" id="ARBA00022723"/>
    </source>
</evidence>
<keyword evidence="5" id="KW-0812">Transmembrane</keyword>
<protein>
    <submittedName>
        <fullName evidence="12">Alternative oxidase</fullName>
    </submittedName>
</protein>
<proteinExistence type="predicted"/>
<dbReference type="GO" id="GO:0016020">
    <property type="term" value="C:membrane"/>
    <property type="evidence" value="ECO:0007669"/>
    <property type="project" value="UniProtKB-SubCell"/>
</dbReference>
<evidence type="ECO:0000256" key="2">
    <source>
        <dbReference type="ARBA" id="ARBA00004370"/>
    </source>
</evidence>
<comment type="caution">
    <text evidence="12">The sequence shown here is derived from an EMBL/GenBank/DDBJ whole genome shotgun (WGS) entry which is preliminary data.</text>
</comment>
<organism evidence="12 13">
    <name type="scientific">Ilumatobacter fluminis</name>
    <dbReference type="NCBI Taxonomy" id="467091"/>
    <lineage>
        <taxon>Bacteria</taxon>
        <taxon>Bacillati</taxon>
        <taxon>Actinomycetota</taxon>
        <taxon>Acidimicrobiia</taxon>
        <taxon>Acidimicrobiales</taxon>
        <taxon>Ilumatobacteraceae</taxon>
        <taxon>Ilumatobacter</taxon>
    </lineage>
</organism>
<reference evidence="12 13" key="1">
    <citation type="submission" date="2019-03" db="EMBL/GenBank/DDBJ databases">
        <title>Sequencing the genomes of 1000 actinobacteria strains.</title>
        <authorList>
            <person name="Klenk H.-P."/>
        </authorList>
    </citation>
    <scope>NUCLEOTIDE SEQUENCE [LARGE SCALE GENOMIC DNA]</scope>
    <source>
        <strain evidence="12 13">DSM 18936</strain>
    </source>
</reference>
<evidence type="ECO:0000256" key="3">
    <source>
        <dbReference type="ARBA" id="ARBA00022448"/>
    </source>
</evidence>
<evidence type="ECO:0000256" key="7">
    <source>
        <dbReference type="ARBA" id="ARBA00022982"/>
    </source>
</evidence>
<dbReference type="InterPro" id="IPR038659">
    <property type="entry name" value="AOX_sf"/>
</dbReference>
<gene>
    <name evidence="12" type="ORF">BDK89_2323</name>
</gene>
<evidence type="ECO:0000313" key="12">
    <source>
        <dbReference type="EMBL" id="TDT16728.1"/>
    </source>
</evidence>
<dbReference type="Proteomes" id="UP000294558">
    <property type="component" value="Unassembled WGS sequence"/>
</dbReference>
<accession>A0A4V3EJ34</accession>
<keyword evidence="9" id="KW-0560">Oxidoreductase</keyword>
<dbReference type="GO" id="GO:0009916">
    <property type="term" value="F:alternative oxidase activity"/>
    <property type="evidence" value="ECO:0007669"/>
    <property type="project" value="InterPro"/>
</dbReference>
<keyword evidence="8" id="KW-1133">Transmembrane helix</keyword>
<evidence type="ECO:0000256" key="10">
    <source>
        <dbReference type="ARBA" id="ARBA00023004"/>
    </source>
</evidence>
<evidence type="ECO:0000313" key="13">
    <source>
        <dbReference type="Proteomes" id="UP000294558"/>
    </source>
</evidence>
<dbReference type="GO" id="GO:0046872">
    <property type="term" value="F:metal ion binding"/>
    <property type="evidence" value="ECO:0007669"/>
    <property type="project" value="UniProtKB-KW"/>
</dbReference>
<dbReference type="Gene3D" id="1.20.1260.140">
    <property type="entry name" value="Alternative oxidase"/>
    <property type="match status" value="1"/>
</dbReference>
<evidence type="ECO:0000256" key="5">
    <source>
        <dbReference type="ARBA" id="ARBA00022692"/>
    </source>
</evidence>
<sequence length="234" mass="27019">MPTAHEIAPDQLFAEADRARSEAPRRFGVPARLLFAALDLLYGRASTLEKFRVLEVVARVPYQAWEQVAFVAITHTHEQPSFARDIQQRVRGARSQQDNELLHLLMIEEQLDQRRFRRSWIRGRLLPQAMAFVYYQISWLLYVVRPQWSYALNADFEHHALHTYLDFVDDHPEFHDTPWVSDFQDDYAPWSTLAEFYTSIALDERSHRDESIALVAAARFGDSADGTSDAPSAG</sequence>
<keyword evidence="4" id="KW-0679">Respiratory chain</keyword>
<dbReference type="EMBL" id="SOAU01000001">
    <property type="protein sequence ID" value="TDT16728.1"/>
    <property type="molecule type" value="Genomic_DNA"/>
</dbReference>
<keyword evidence="3" id="KW-0813">Transport</keyword>